<evidence type="ECO:0000313" key="2">
    <source>
        <dbReference type="Proteomes" id="UP000214561"/>
    </source>
</evidence>
<organism evidence="1 2">
    <name type="scientific">Alcaligenes faecalis</name>
    <dbReference type="NCBI Taxonomy" id="511"/>
    <lineage>
        <taxon>Bacteria</taxon>
        <taxon>Pseudomonadati</taxon>
        <taxon>Pseudomonadota</taxon>
        <taxon>Betaproteobacteria</taxon>
        <taxon>Burkholderiales</taxon>
        <taxon>Alcaligenaceae</taxon>
        <taxon>Alcaligenes</taxon>
    </lineage>
</organism>
<evidence type="ECO:0000313" key="1">
    <source>
        <dbReference type="EMBL" id="ASR88413.1"/>
    </source>
</evidence>
<dbReference type="EMBL" id="CP021641">
    <property type="protein sequence ID" value="ASR88413.1"/>
    <property type="molecule type" value="Genomic_DNA"/>
</dbReference>
<sequence>MIRTLWILTSWKVSDDDTICQALRPGGAPGFECAYCGAPYFRLTVGEAEAIWAELVQAVSRWRSVAKGLGMQSTDLVDFEPAFA</sequence>
<name>A0AB33CP40_ALCFA</name>
<dbReference type="AlphaFoldDB" id="A0AB33CP40"/>
<dbReference type="KEGG" id="afq:AFA_02465"/>
<dbReference type="Proteomes" id="UP000214561">
    <property type="component" value="Chromosome"/>
</dbReference>
<protein>
    <submittedName>
        <fullName evidence="1">Uncharacterized protein</fullName>
    </submittedName>
</protein>
<gene>
    <name evidence="1" type="ORF">AFA_02465</name>
</gene>
<accession>A0AB33CP40</accession>
<proteinExistence type="predicted"/>
<reference evidence="1 2" key="1">
    <citation type="submission" date="2017-05" db="EMBL/GenBank/DDBJ databases">
        <authorList>
            <person name="Qiu J.G."/>
            <person name="He J."/>
        </authorList>
    </citation>
    <scope>NUCLEOTIDE SEQUENCE [LARGE SCALE GENOMIC DNA]</scope>
    <source>
        <strain evidence="1 2">JQ135</strain>
    </source>
</reference>